<dbReference type="Proteomes" id="UP000231279">
    <property type="component" value="Unassembled WGS sequence"/>
</dbReference>
<name>A0A2G9GLD5_9LAMI</name>
<proteinExistence type="predicted"/>
<sequence>MSKSHNVPHFMHRHSLQIKILRRIRTPPPILVGVEVQPPIRWRKRVHQNPMSPVKWEPISMITSLKTYLYVRCCKVISGPECKTCHSHPSSQCKSDRETRICSSASRG</sequence>
<gene>
    <name evidence="2" type="ORF">CDL12_21336</name>
</gene>
<protein>
    <submittedName>
        <fullName evidence="2">Uncharacterized protein</fullName>
    </submittedName>
</protein>
<dbReference type="AlphaFoldDB" id="A0A2G9GLD5"/>
<evidence type="ECO:0000313" key="2">
    <source>
        <dbReference type="EMBL" id="PIN06117.1"/>
    </source>
</evidence>
<comment type="caution">
    <text evidence="2">The sequence shown here is derived from an EMBL/GenBank/DDBJ whole genome shotgun (WGS) entry which is preliminary data.</text>
</comment>
<dbReference type="EMBL" id="NKXS01004530">
    <property type="protein sequence ID" value="PIN06117.1"/>
    <property type="molecule type" value="Genomic_DNA"/>
</dbReference>
<organism evidence="2 3">
    <name type="scientific">Handroanthus impetiginosus</name>
    <dbReference type="NCBI Taxonomy" id="429701"/>
    <lineage>
        <taxon>Eukaryota</taxon>
        <taxon>Viridiplantae</taxon>
        <taxon>Streptophyta</taxon>
        <taxon>Embryophyta</taxon>
        <taxon>Tracheophyta</taxon>
        <taxon>Spermatophyta</taxon>
        <taxon>Magnoliopsida</taxon>
        <taxon>eudicotyledons</taxon>
        <taxon>Gunneridae</taxon>
        <taxon>Pentapetalae</taxon>
        <taxon>asterids</taxon>
        <taxon>lamiids</taxon>
        <taxon>Lamiales</taxon>
        <taxon>Bignoniaceae</taxon>
        <taxon>Crescentiina</taxon>
        <taxon>Tabebuia alliance</taxon>
        <taxon>Handroanthus</taxon>
    </lineage>
</organism>
<reference evidence="3" key="1">
    <citation type="journal article" date="2018" name="Gigascience">
        <title>Genome assembly of the Pink Ipe (Handroanthus impetiginosus, Bignoniaceae), a highly valued, ecologically keystone Neotropical timber forest tree.</title>
        <authorList>
            <person name="Silva-Junior O.B."/>
            <person name="Grattapaglia D."/>
            <person name="Novaes E."/>
            <person name="Collevatti R.G."/>
        </authorList>
    </citation>
    <scope>NUCLEOTIDE SEQUENCE [LARGE SCALE GENOMIC DNA]</scope>
    <source>
        <strain evidence="3">cv. UFG-1</strain>
    </source>
</reference>
<evidence type="ECO:0000256" key="1">
    <source>
        <dbReference type="SAM" id="MobiDB-lite"/>
    </source>
</evidence>
<feature type="region of interest" description="Disordered" evidence="1">
    <location>
        <begin position="83"/>
        <end position="108"/>
    </location>
</feature>
<keyword evidence="3" id="KW-1185">Reference proteome</keyword>
<accession>A0A2G9GLD5</accession>
<evidence type="ECO:0000313" key="3">
    <source>
        <dbReference type="Proteomes" id="UP000231279"/>
    </source>
</evidence>